<dbReference type="InterPro" id="IPR024704">
    <property type="entry name" value="SMC"/>
</dbReference>
<feature type="domain" description="SMC hinge" evidence="7">
    <location>
        <begin position="528"/>
        <end position="645"/>
    </location>
</feature>
<comment type="subunit">
    <text evidence="6">Homodimer.</text>
</comment>
<keyword evidence="9" id="KW-1185">Reference proteome</keyword>
<dbReference type="Gene3D" id="3.40.50.300">
    <property type="entry name" value="P-loop containing nucleotide triphosphate hydrolases"/>
    <property type="match status" value="2"/>
</dbReference>
<dbReference type="GO" id="GO:0007059">
    <property type="term" value="P:chromosome segregation"/>
    <property type="evidence" value="ECO:0007669"/>
    <property type="project" value="UniProtKB-UniRule"/>
</dbReference>
<organism evidence="8 9">
    <name type="scientific">Soehngenia longivitae</name>
    <dbReference type="NCBI Taxonomy" id="2562294"/>
    <lineage>
        <taxon>Bacteria</taxon>
        <taxon>Bacillati</taxon>
        <taxon>Bacillota</taxon>
        <taxon>Tissierellia</taxon>
        <taxon>Tissierellales</taxon>
        <taxon>Tissierellaceae</taxon>
        <taxon>Soehngenia</taxon>
    </lineage>
</organism>
<dbReference type="InterPro" id="IPR003395">
    <property type="entry name" value="RecF/RecN/SMC_N"/>
</dbReference>
<dbReference type="CDD" id="cd03278">
    <property type="entry name" value="ABC_SMC_barmotin"/>
    <property type="match status" value="2"/>
</dbReference>
<feature type="coiled-coil region" evidence="6">
    <location>
        <begin position="834"/>
        <end position="959"/>
    </location>
</feature>
<dbReference type="HAMAP" id="MF_01894">
    <property type="entry name" value="Smc_prok"/>
    <property type="match status" value="1"/>
</dbReference>
<accession>A0A4Z0D576</accession>
<dbReference type="NCBIfam" id="TIGR02168">
    <property type="entry name" value="SMC_prok_B"/>
    <property type="match status" value="1"/>
</dbReference>
<keyword evidence="1 6" id="KW-0963">Cytoplasm</keyword>
<feature type="coiled-coil region" evidence="6">
    <location>
        <begin position="321"/>
        <end position="383"/>
    </location>
</feature>
<dbReference type="OrthoDB" id="9808768at2"/>
<dbReference type="PIRSF" id="PIRSF005719">
    <property type="entry name" value="SMC"/>
    <property type="match status" value="1"/>
</dbReference>
<evidence type="ECO:0000313" key="9">
    <source>
        <dbReference type="Proteomes" id="UP000298381"/>
    </source>
</evidence>
<evidence type="ECO:0000256" key="3">
    <source>
        <dbReference type="ARBA" id="ARBA00022840"/>
    </source>
</evidence>
<feature type="coiled-coil region" evidence="6">
    <location>
        <begin position="687"/>
        <end position="798"/>
    </location>
</feature>
<dbReference type="SMART" id="SM00968">
    <property type="entry name" value="SMC_hinge"/>
    <property type="match status" value="1"/>
</dbReference>
<dbReference type="SUPFAM" id="SSF52540">
    <property type="entry name" value="P-loop containing nucleoside triphosphate hydrolases"/>
    <property type="match status" value="1"/>
</dbReference>
<dbReference type="Gene3D" id="1.20.1060.20">
    <property type="match status" value="1"/>
</dbReference>
<dbReference type="InterPro" id="IPR011890">
    <property type="entry name" value="SMC_prok"/>
</dbReference>
<gene>
    <name evidence="6 8" type="primary">smc</name>
    <name evidence="8" type="ORF">E4100_08190</name>
</gene>
<comment type="similarity">
    <text evidence="6">Belongs to the SMC family.</text>
</comment>
<comment type="subcellular location">
    <subcellularLocation>
        <location evidence="6">Cytoplasm</location>
    </subcellularLocation>
</comment>
<keyword evidence="2 6" id="KW-0547">Nucleotide-binding</keyword>
<dbReference type="GO" id="GO:0003677">
    <property type="term" value="F:DNA binding"/>
    <property type="evidence" value="ECO:0007669"/>
    <property type="project" value="UniProtKB-UniRule"/>
</dbReference>
<evidence type="ECO:0000256" key="6">
    <source>
        <dbReference type="HAMAP-Rule" id="MF_01894"/>
    </source>
</evidence>
<name>A0A4Z0D576_9FIRM</name>
<dbReference type="InterPro" id="IPR027417">
    <property type="entry name" value="P-loop_NTPase"/>
</dbReference>
<sequence>MFNLYLKKIEIQGFKSFAERTSINFDQKITAIVGPNGSGKSNIADALRWVLGEQSIRNLRGNKMEDVIFSGTEKKKPLGFAEVTIIFDNTDNFIPLEYSEISISRRMYRSGESEFFINKSPCRLKDIKELFADTGIGKEGYSIIGQGKIEDIISSHPENRRLIFEEAAGIVKYKLNKQDAIRKLDKTNANIMRISDLLNEVDNQKSTLKKEAEKAMAYQSLFNRIKNIDLALTKNNYNELIKYIDEKKQELKKFIEEKNAIENIIKSMTCEQQKWQNKISDIERLIEDKRNIKLETMQNYEKSKNTEAMTLEKIFYNNNEIERLNNELIKTKKSIALNRKEIQIVSNQMEDLQKDCDNALKELQTLEESRIKLKKRLEENTKSLKLSDENMLKLHTLYSEAKSEISSVETFITNIVQRIGKIELSISEYNKSNNNLDIEITKMNGRIDLLDDELNRLSTIINELEHEKNQIDSELSNIEVEINKLEQDRIKTFTTLKLYLDLESNLEGYYTSTKEILKLINRDEKYNNTFIGIIKDLFKVEKKYAKAIEIALGSSIQNIVVRNEESAKRFIDFLKTEKKGRATFLPINGVNRSFLNIDNYDKSFFGIIGLANEIIKYDSHLDNVFSYLLGKTVIIDNLDNAFKFSKETNRKYRLVTLDGDVISPGGSITGGNKSSESNGILIRKVLIEELDSKLSKIDDDLNKLKNKKKTILNNEQAKAMKIKEIKNQFDTYMTELNSLKNMIEQRKSQEVFNSKEVNIKNAEKNDLLNELERLNKKLIELKNKSSELSVAIDNEKNNNTHYKSLDLEINKDLTDIDMQISDCKFRIKIDSKSIEDMSLRKIKLEEEIDDLNAKTSQDENLITDLKFKNEELKNKLEKTRENIKELEEQKEKENNILEQILTRKENTNKEYYKLQDLLNSENNKLYKLEKEANTIEVELVKAEINLKNLIQRISDEYKENIAEIDISGLIIDDYNANSDDLLLLKNELNKLEGVNLGSIDEYERVKERHEFLSAQLDDLVRAKSDVERVISEINTKIKKQYLRTIKQIDENFNIIYKELFGGGSANIIINDEEDVENNDIQIMIQPLGKKMQNLSLLSGGEKSLTAIALLFAILKTKPSPFCVLDEIDAALDEANILRFTSYLSKFKDNTQFILITHRKTSMEIAESLYGISMQDEGISKVLSIKLDDFNEDSSEIIREA</sequence>
<dbReference type="GO" id="GO:0005694">
    <property type="term" value="C:chromosome"/>
    <property type="evidence" value="ECO:0007669"/>
    <property type="project" value="InterPro"/>
</dbReference>
<dbReference type="GO" id="GO:0005737">
    <property type="term" value="C:cytoplasm"/>
    <property type="evidence" value="ECO:0007669"/>
    <property type="project" value="UniProtKB-SubCell"/>
</dbReference>
<dbReference type="GO" id="GO:0005524">
    <property type="term" value="F:ATP binding"/>
    <property type="evidence" value="ECO:0007669"/>
    <property type="project" value="UniProtKB-UniRule"/>
</dbReference>
<evidence type="ECO:0000256" key="2">
    <source>
        <dbReference type="ARBA" id="ARBA00022741"/>
    </source>
</evidence>
<protein>
    <recommendedName>
        <fullName evidence="6">Chromosome partition protein Smc</fullName>
    </recommendedName>
</protein>
<comment type="caution">
    <text evidence="8">The sequence shown here is derived from an EMBL/GenBank/DDBJ whole genome shotgun (WGS) entry which is preliminary data.</text>
</comment>
<evidence type="ECO:0000259" key="7">
    <source>
        <dbReference type="SMART" id="SM00968"/>
    </source>
</evidence>
<dbReference type="PANTHER" id="PTHR43977">
    <property type="entry name" value="STRUCTURAL MAINTENANCE OF CHROMOSOMES PROTEIN 3"/>
    <property type="match status" value="1"/>
</dbReference>
<evidence type="ECO:0000313" key="8">
    <source>
        <dbReference type="EMBL" id="TFZ39593.1"/>
    </source>
</evidence>
<dbReference type="Pfam" id="PF06470">
    <property type="entry name" value="SMC_hinge"/>
    <property type="match status" value="1"/>
</dbReference>
<dbReference type="SUPFAM" id="SSF75553">
    <property type="entry name" value="Smc hinge domain"/>
    <property type="match status" value="1"/>
</dbReference>
<dbReference type="EMBL" id="SRIB01000011">
    <property type="protein sequence ID" value="TFZ39593.1"/>
    <property type="molecule type" value="Genomic_DNA"/>
</dbReference>
<keyword evidence="4 6" id="KW-0175">Coiled coil</keyword>
<dbReference type="Proteomes" id="UP000298381">
    <property type="component" value="Unassembled WGS sequence"/>
</dbReference>
<dbReference type="GO" id="GO:0030261">
    <property type="term" value="P:chromosome condensation"/>
    <property type="evidence" value="ECO:0007669"/>
    <property type="project" value="InterPro"/>
</dbReference>
<feature type="coiled-coil region" evidence="6">
    <location>
        <begin position="170"/>
        <end position="264"/>
    </location>
</feature>
<feature type="coiled-coil region" evidence="6">
    <location>
        <begin position="447"/>
        <end position="488"/>
    </location>
</feature>
<dbReference type="GO" id="GO:0016887">
    <property type="term" value="F:ATP hydrolysis activity"/>
    <property type="evidence" value="ECO:0007669"/>
    <property type="project" value="InterPro"/>
</dbReference>
<feature type="binding site" evidence="6">
    <location>
        <begin position="35"/>
        <end position="42"/>
    </location>
    <ligand>
        <name>ATP</name>
        <dbReference type="ChEBI" id="CHEBI:30616"/>
    </ligand>
</feature>
<evidence type="ECO:0000256" key="4">
    <source>
        <dbReference type="ARBA" id="ARBA00023054"/>
    </source>
</evidence>
<dbReference type="AlphaFoldDB" id="A0A4Z0D576"/>
<comment type="function">
    <text evidence="6">Required for chromosome condensation and partitioning.</text>
</comment>
<proteinExistence type="inferred from homology"/>
<comment type="domain">
    <text evidence="6">Contains large globular domains required for ATP hydrolysis at each terminus and a third globular domain forming a flexible hinge near the middle of the molecule. These domains are separated by coiled-coil structures.</text>
</comment>
<dbReference type="FunFam" id="3.40.50.300:FF:000984">
    <property type="entry name" value="Chromosome partition protein Smc"/>
    <property type="match status" value="1"/>
</dbReference>
<dbReference type="InterPro" id="IPR036277">
    <property type="entry name" value="SMC_hinge_sf"/>
</dbReference>
<keyword evidence="3 6" id="KW-0067">ATP-binding</keyword>
<dbReference type="Gene3D" id="1.10.287.1490">
    <property type="match status" value="1"/>
</dbReference>
<dbReference type="InterPro" id="IPR010935">
    <property type="entry name" value="SMC_hinge"/>
</dbReference>
<keyword evidence="5 6" id="KW-0238">DNA-binding</keyword>
<evidence type="ECO:0000256" key="5">
    <source>
        <dbReference type="ARBA" id="ARBA00023125"/>
    </source>
</evidence>
<dbReference type="Gene3D" id="3.30.70.1620">
    <property type="match status" value="1"/>
</dbReference>
<evidence type="ECO:0000256" key="1">
    <source>
        <dbReference type="ARBA" id="ARBA00022490"/>
    </source>
</evidence>
<dbReference type="Pfam" id="PF02463">
    <property type="entry name" value="SMC_N"/>
    <property type="match status" value="2"/>
</dbReference>
<dbReference type="GO" id="GO:0007062">
    <property type="term" value="P:sister chromatid cohesion"/>
    <property type="evidence" value="ECO:0007669"/>
    <property type="project" value="InterPro"/>
</dbReference>
<dbReference type="GO" id="GO:0006260">
    <property type="term" value="P:DNA replication"/>
    <property type="evidence" value="ECO:0007669"/>
    <property type="project" value="UniProtKB-UniRule"/>
</dbReference>
<reference evidence="8 9" key="1">
    <citation type="submission" date="2019-03" db="EMBL/GenBank/DDBJ databases">
        <title>Draft genome sequence data and analysis of a Fermenting Bacterium, Soehngenia longevitae strain 1933PT, isolated from petroleum reservoir in Azerbaijan.</title>
        <authorList>
            <person name="Grouzdev D.S."/>
            <person name="Bidzhieva S.K."/>
            <person name="Sokolova D.S."/>
            <person name="Tourova T.P."/>
            <person name="Poltaraus A.B."/>
            <person name="Nazina T.N."/>
        </authorList>
    </citation>
    <scope>NUCLEOTIDE SEQUENCE [LARGE SCALE GENOMIC DNA]</scope>
    <source>
        <strain evidence="8 9">1933P</strain>
    </source>
</reference>